<dbReference type="Proteomes" id="UP000564644">
    <property type="component" value="Unassembled WGS sequence"/>
</dbReference>
<evidence type="ECO:0000313" key="7">
    <source>
        <dbReference type="Proteomes" id="UP000564644"/>
    </source>
</evidence>
<dbReference type="InterPro" id="IPR009061">
    <property type="entry name" value="DNA-bd_dom_put_sf"/>
</dbReference>
<keyword evidence="4" id="KW-0804">Transcription</keyword>
<dbReference type="GO" id="GO:0003677">
    <property type="term" value="F:DNA binding"/>
    <property type="evidence" value="ECO:0007669"/>
    <property type="project" value="UniProtKB-KW"/>
</dbReference>
<dbReference type="Gene3D" id="1.10.1660.10">
    <property type="match status" value="1"/>
</dbReference>
<dbReference type="Pfam" id="PF07739">
    <property type="entry name" value="TipAS"/>
    <property type="match status" value="1"/>
</dbReference>
<keyword evidence="2" id="KW-0238">DNA-binding</keyword>
<accession>A0A7X0SHA0</accession>
<keyword evidence="1" id="KW-0805">Transcription regulation</keyword>
<gene>
    <name evidence="6" type="ORF">H7C18_03465</name>
</gene>
<keyword evidence="7" id="KW-1185">Reference proteome</keyword>
<dbReference type="EMBL" id="JACJVO010000003">
    <property type="protein sequence ID" value="MBB6729946.1"/>
    <property type="molecule type" value="Genomic_DNA"/>
</dbReference>
<dbReference type="InterPro" id="IPR036244">
    <property type="entry name" value="TipA-like_antibiotic-bd"/>
</dbReference>
<dbReference type="PROSITE" id="PS50937">
    <property type="entry name" value="HTH_MERR_2"/>
    <property type="match status" value="1"/>
</dbReference>
<dbReference type="InterPro" id="IPR000551">
    <property type="entry name" value="MerR-type_HTH_dom"/>
</dbReference>
<keyword evidence="3" id="KW-0010">Activator</keyword>
<evidence type="ECO:0000256" key="3">
    <source>
        <dbReference type="ARBA" id="ARBA00023159"/>
    </source>
</evidence>
<evidence type="ECO:0000259" key="5">
    <source>
        <dbReference type="PROSITE" id="PS50937"/>
    </source>
</evidence>
<feature type="domain" description="HTH merR-type" evidence="5">
    <location>
        <begin position="1"/>
        <end position="71"/>
    </location>
</feature>
<dbReference type="InterPro" id="IPR012925">
    <property type="entry name" value="TipAS_dom"/>
</dbReference>
<name>A0A7X0SHA0_9BACL</name>
<dbReference type="AlphaFoldDB" id="A0A7X0SHA0"/>
<dbReference type="RefSeq" id="WP_185127684.1">
    <property type="nucleotide sequence ID" value="NZ_JACJVO010000003.1"/>
</dbReference>
<dbReference type="Gene3D" id="1.10.490.50">
    <property type="entry name" value="Antibiotic binding domain of TipA-like multidrug resistance regulators"/>
    <property type="match status" value="1"/>
</dbReference>
<evidence type="ECO:0000256" key="2">
    <source>
        <dbReference type="ARBA" id="ARBA00023125"/>
    </source>
</evidence>
<dbReference type="SMART" id="SM00422">
    <property type="entry name" value="HTH_MERR"/>
    <property type="match status" value="1"/>
</dbReference>
<dbReference type="PANTHER" id="PTHR30204">
    <property type="entry name" value="REDOX-CYCLING DRUG-SENSING TRANSCRIPTIONAL ACTIVATOR SOXR"/>
    <property type="match status" value="1"/>
</dbReference>
<protein>
    <submittedName>
        <fullName evidence="6">MerR family transcriptional regulator</fullName>
    </submittedName>
</protein>
<dbReference type="GO" id="GO:0003700">
    <property type="term" value="F:DNA-binding transcription factor activity"/>
    <property type="evidence" value="ECO:0007669"/>
    <property type="project" value="InterPro"/>
</dbReference>
<dbReference type="CDD" id="cd01106">
    <property type="entry name" value="HTH_TipAL-Mta"/>
    <property type="match status" value="1"/>
</dbReference>
<dbReference type="SUPFAM" id="SSF89082">
    <property type="entry name" value="Antibiotic binding domain of TipA-like multidrug resistance regulators"/>
    <property type="match status" value="1"/>
</dbReference>
<evidence type="ECO:0000313" key="6">
    <source>
        <dbReference type="EMBL" id="MBB6729946.1"/>
    </source>
</evidence>
<dbReference type="InterPro" id="IPR047057">
    <property type="entry name" value="MerR_fam"/>
</dbReference>
<proteinExistence type="predicted"/>
<evidence type="ECO:0000256" key="4">
    <source>
        <dbReference type="ARBA" id="ARBA00023163"/>
    </source>
</evidence>
<comment type="caution">
    <text evidence="6">The sequence shown here is derived from an EMBL/GenBank/DDBJ whole genome shotgun (WGS) entry which is preliminary data.</text>
</comment>
<sequence>MLRTVKEVSELSGVTVKALHHYHKIGLLAPCGITDAGYRLYGRRELEKLQQILFYRELDLPLATIKRLLDERPERQSILSGQRKLLDDRRRRLERLIRTLDESLDSERRGEPMDQEKLFEGFATEAEWREALKDQDEHLEKTYGFDPRQDREPIDVADMNEQAAEAARFMADMAAALRAGTKASSEEVGARIERHLEFQRRHGHETNAAVYAGQCRFFLDDDFHRGMLESQQTGLAYYLCAAAEAYAAKA</sequence>
<dbReference type="PANTHER" id="PTHR30204:SF90">
    <property type="entry name" value="HTH-TYPE TRANSCRIPTIONAL ACTIVATOR MTA"/>
    <property type="match status" value="1"/>
</dbReference>
<dbReference type="SUPFAM" id="SSF46955">
    <property type="entry name" value="Putative DNA-binding domain"/>
    <property type="match status" value="1"/>
</dbReference>
<evidence type="ECO:0000256" key="1">
    <source>
        <dbReference type="ARBA" id="ARBA00023015"/>
    </source>
</evidence>
<reference evidence="6 7" key="1">
    <citation type="submission" date="2020-08" db="EMBL/GenBank/DDBJ databases">
        <title>Cohnella phylogeny.</title>
        <authorList>
            <person name="Dunlap C."/>
        </authorList>
    </citation>
    <scope>NUCLEOTIDE SEQUENCE [LARGE SCALE GENOMIC DNA]</scope>
    <source>
        <strain evidence="6 7">CBP 2801</strain>
    </source>
</reference>
<dbReference type="Pfam" id="PF00376">
    <property type="entry name" value="MerR"/>
    <property type="match status" value="1"/>
</dbReference>
<organism evidence="6 7">
    <name type="scientific">Cohnella zeiphila</name>
    <dbReference type="NCBI Taxonomy" id="2761120"/>
    <lineage>
        <taxon>Bacteria</taxon>
        <taxon>Bacillati</taxon>
        <taxon>Bacillota</taxon>
        <taxon>Bacilli</taxon>
        <taxon>Bacillales</taxon>
        <taxon>Paenibacillaceae</taxon>
        <taxon>Cohnella</taxon>
    </lineage>
</organism>